<dbReference type="RefSeq" id="WP_091230882.1">
    <property type="nucleotide sequence ID" value="NZ_FMKA01000003.1"/>
</dbReference>
<name>A0A1D3TQW8_9FIRM</name>
<sequence>MVKIILIRHFPTPGNLQKKYIGSTDESISEEGAGPFREREYPEADVLFASPMKRCLETAALAYPRLTPRLREDFRECSFGDFENLSYQELSGNGDYQAWVDSGGTMSFPNGEDPAEFRERCVQAFMKAAREGYAEGCSAIAFVVHGGTIMSILDRFSHPRKEYYHWQAPNGTGYTAEFDETEGRLINICSIL</sequence>
<protein>
    <submittedName>
        <fullName evidence="1">Alpha-ribazole phosphatase</fullName>
    </submittedName>
</protein>
<dbReference type="Pfam" id="PF00300">
    <property type="entry name" value="His_Phos_1"/>
    <property type="match status" value="1"/>
</dbReference>
<dbReference type="OrthoDB" id="9783269at2"/>
<keyword evidence="2" id="KW-1185">Reference proteome</keyword>
<proteinExistence type="predicted"/>
<evidence type="ECO:0000313" key="2">
    <source>
        <dbReference type="Proteomes" id="UP000199315"/>
    </source>
</evidence>
<gene>
    <name evidence="1" type="ORF">SAMN05421730_1003138</name>
</gene>
<evidence type="ECO:0000313" key="1">
    <source>
        <dbReference type="EMBL" id="SCP96043.1"/>
    </source>
</evidence>
<reference evidence="1 2" key="1">
    <citation type="submission" date="2016-09" db="EMBL/GenBank/DDBJ databases">
        <authorList>
            <person name="Capua I."/>
            <person name="De Benedictis P."/>
            <person name="Joannis T."/>
            <person name="Lombin L.H."/>
            <person name="Cattoli G."/>
        </authorList>
    </citation>
    <scope>NUCLEOTIDE SEQUENCE [LARGE SCALE GENOMIC DNA]</scope>
    <source>
        <strain evidence="1 2">GluBS11</strain>
    </source>
</reference>
<dbReference type="AlphaFoldDB" id="A0A1D3TQW8"/>
<dbReference type="CDD" id="cd07067">
    <property type="entry name" value="HP_PGM_like"/>
    <property type="match status" value="1"/>
</dbReference>
<dbReference type="Proteomes" id="UP000199315">
    <property type="component" value="Unassembled WGS sequence"/>
</dbReference>
<accession>A0A1D3TQW8</accession>
<dbReference type="EMBL" id="FMKA01000003">
    <property type="protein sequence ID" value="SCP96043.1"/>
    <property type="molecule type" value="Genomic_DNA"/>
</dbReference>
<dbReference type="InterPro" id="IPR013078">
    <property type="entry name" value="His_Pase_superF_clade-1"/>
</dbReference>
<organism evidence="1 2">
    <name type="scientific">Anaerobium acetethylicum</name>
    <dbReference type="NCBI Taxonomy" id="1619234"/>
    <lineage>
        <taxon>Bacteria</taxon>
        <taxon>Bacillati</taxon>
        <taxon>Bacillota</taxon>
        <taxon>Clostridia</taxon>
        <taxon>Lachnospirales</taxon>
        <taxon>Lachnospiraceae</taxon>
        <taxon>Anaerobium</taxon>
    </lineage>
</organism>
<dbReference type="Gene3D" id="3.40.50.1240">
    <property type="entry name" value="Phosphoglycerate mutase-like"/>
    <property type="match status" value="1"/>
</dbReference>
<dbReference type="STRING" id="1619234.SAMN05421730_1003138"/>
<dbReference type="SMART" id="SM00855">
    <property type="entry name" value="PGAM"/>
    <property type="match status" value="1"/>
</dbReference>
<dbReference type="InterPro" id="IPR029033">
    <property type="entry name" value="His_PPase_superfam"/>
</dbReference>
<dbReference type="SUPFAM" id="SSF53254">
    <property type="entry name" value="Phosphoglycerate mutase-like"/>
    <property type="match status" value="1"/>
</dbReference>